<dbReference type="HOGENOM" id="CLU_1379803_0_0_1"/>
<accession>W1PWZ4</accession>
<evidence type="ECO:0000256" key="1">
    <source>
        <dbReference type="SAM" id="MobiDB-lite"/>
    </source>
</evidence>
<proteinExistence type="predicted"/>
<reference evidence="3" key="1">
    <citation type="journal article" date="2013" name="Science">
        <title>The Amborella genome and the evolution of flowering plants.</title>
        <authorList>
            <consortium name="Amborella Genome Project"/>
        </authorList>
    </citation>
    <scope>NUCLEOTIDE SEQUENCE [LARGE SCALE GENOMIC DNA]</scope>
</reference>
<sequence>MEESNKAERSSVFMVISHPEYYHVLFELYARLSHPKPWPYTQYEAPQRHMRPLLHVLLIGFWVAYDKDLSAIKEALKLSYLGFACNGCLCLPTFGFSLLKAAEEDFELFQRDPIHIRVYLEVLRWGRWGIERMGWKLMDVIHWWVEVGEIANGDRVREGGQVIVESSTCSEASTSEQQRDGNDEGCSSTCSEESPPIG</sequence>
<evidence type="ECO:0000313" key="3">
    <source>
        <dbReference type="Proteomes" id="UP000017836"/>
    </source>
</evidence>
<evidence type="ECO:0000313" key="2">
    <source>
        <dbReference type="EMBL" id="ERN11915.1"/>
    </source>
</evidence>
<dbReference type="Gramene" id="ERN11915">
    <property type="protein sequence ID" value="ERN11915"/>
    <property type="gene ID" value="AMTR_s00020p00232390"/>
</dbReference>
<dbReference type="AlphaFoldDB" id="W1PWZ4"/>
<name>W1PWZ4_AMBTC</name>
<dbReference type="Proteomes" id="UP000017836">
    <property type="component" value="Unassembled WGS sequence"/>
</dbReference>
<organism evidence="2 3">
    <name type="scientific">Amborella trichopoda</name>
    <dbReference type="NCBI Taxonomy" id="13333"/>
    <lineage>
        <taxon>Eukaryota</taxon>
        <taxon>Viridiplantae</taxon>
        <taxon>Streptophyta</taxon>
        <taxon>Embryophyta</taxon>
        <taxon>Tracheophyta</taxon>
        <taxon>Spermatophyta</taxon>
        <taxon>Magnoliopsida</taxon>
        <taxon>Amborellales</taxon>
        <taxon>Amborellaceae</taxon>
        <taxon>Amborella</taxon>
    </lineage>
</organism>
<keyword evidence="3" id="KW-1185">Reference proteome</keyword>
<dbReference type="EMBL" id="KI392664">
    <property type="protein sequence ID" value="ERN11915.1"/>
    <property type="molecule type" value="Genomic_DNA"/>
</dbReference>
<gene>
    <name evidence="2" type="ORF">AMTR_s00020p00232390</name>
</gene>
<protein>
    <submittedName>
        <fullName evidence="2">Uncharacterized protein</fullName>
    </submittedName>
</protein>
<feature type="region of interest" description="Disordered" evidence="1">
    <location>
        <begin position="168"/>
        <end position="198"/>
    </location>
</feature>